<dbReference type="EMBL" id="DMND01000202">
    <property type="protein sequence ID" value="HAN29003.1"/>
    <property type="molecule type" value="Genomic_DNA"/>
</dbReference>
<dbReference type="InterPro" id="IPR002347">
    <property type="entry name" value="SDR_fam"/>
</dbReference>
<name>A0A3C1KR87_9GAMM</name>
<proteinExistence type="inferred from homology"/>
<sequence>MLLQDKVVIVSGIGPGLGQELSTLAAREGASAVVLAARTPAKLDTAEAEIQALGLNTQVLKVVTDIADEAQCKALADATVEVFGRIDVLFNSAYDPGSFEPIAEADLNGWRRSMEVNFFGTMQLTQACIPHMRTGGGGAIVMIATMVEHKPLATQGGYGASKSALRAATKHLALELGGDNIRVNSCHMGWMWGPAVEGYFDWQSQASGRSKEELMAEVTRSIPLGHIPDDGDCAKAAVFLGSDYARVVTGAALDVNGGEYMPL</sequence>
<comment type="caution">
    <text evidence="3">The sequence shown here is derived from an EMBL/GenBank/DDBJ whole genome shotgun (WGS) entry which is preliminary data.</text>
</comment>
<dbReference type="PRINTS" id="PR00081">
    <property type="entry name" value="GDHRDH"/>
</dbReference>
<dbReference type="NCBIfam" id="NF005909">
    <property type="entry name" value="PRK07890.1"/>
    <property type="match status" value="1"/>
</dbReference>
<accession>A0A3C1KR87</accession>
<dbReference type="PRINTS" id="PR00080">
    <property type="entry name" value="SDRFAMILY"/>
</dbReference>
<reference evidence="3 4" key="1">
    <citation type="journal article" date="2018" name="Nat. Biotechnol.">
        <title>A standardized bacterial taxonomy based on genome phylogeny substantially revises the tree of life.</title>
        <authorList>
            <person name="Parks D.H."/>
            <person name="Chuvochina M."/>
            <person name="Waite D.W."/>
            <person name="Rinke C."/>
            <person name="Skarshewski A."/>
            <person name="Chaumeil P.A."/>
            <person name="Hugenholtz P."/>
        </authorList>
    </citation>
    <scope>NUCLEOTIDE SEQUENCE [LARGE SCALE GENOMIC DNA]</scope>
    <source>
        <strain evidence="3">UBA9158</strain>
    </source>
</reference>
<dbReference type="SUPFAM" id="SSF51735">
    <property type="entry name" value="NAD(P)-binding Rossmann-fold domains"/>
    <property type="match status" value="1"/>
</dbReference>
<evidence type="ECO:0000256" key="1">
    <source>
        <dbReference type="ARBA" id="ARBA00006484"/>
    </source>
</evidence>
<evidence type="ECO:0000313" key="3">
    <source>
        <dbReference type="EMBL" id="HAN29003.1"/>
    </source>
</evidence>
<gene>
    <name evidence="3" type="ORF">DCP75_15020</name>
</gene>
<dbReference type="FunFam" id="3.40.50.720:FF:000084">
    <property type="entry name" value="Short-chain dehydrogenase reductase"/>
    <property type="match status" value="1"/>
</dbReference>
<keyword evidence="2" id="KW-0560">Oxidoreductase</keyword>
<dbReference type="Proteomes" id="UP000259273">
    <property type="component" value="Unassembled WGS sequence"/>
</dbReference>
<evidence type="ECO:0000313" key="4">
    <source>
        <dbReference type="Proteomes" id="UP000259273"/>
    </source>
</evidence>
<dbReference type="CDD" id="cd05233">
    <property type="entry name" value="SDR_c"/>
    <property type="match status" value="1"/>
</dbReference>
<organism evidence="3 4">
    <name type="scientific">Haliea salexigens</name>
    <dbReference type="NCBI Taxonomy" id="287487"/>
    <lineage>
        <taxon>Bacteria</taxon>
        <taxon>Pseudomonadati</taxon>
        <taxon>Pseudomonadota</taxon>
        <taxon>Gammaproteobacteria</taxon>
        <taxon>Cellvibrionales</taxon>
        <taxon>Halieaceae</taxon>
        <taxon>Haliea</taxon>
    </lineage>
</organism>
<dbReference type="AlphaFoldDB" id="A0A3C1KR87"/>
<dbReference type="STRING" id="1121937.GCA_000423125_00480"/>
<protein>
    <submittedName>
        <fullName evidence="3">Short-chain dehydrogenase</fullName>
    </submittedName>
</protein>
<dbReference type="GO" id="GO:0016491">
    <property type="term" value="F:oxidoreductase activity"/>
    <property type="evidence" value="ECO:0007669"/>
    <property type="project" value="UniProtKB-KW"/>
</dbReference>
<dbReference type="PANTHER" id="PTHR24321">
    <property type="entry name" value="DEHYDROGENASES, SHORT CHAIN"/>
    <property type="match status" value="1"/>
</dbReference>
<dbReference type="Pfam" id="PF13561">
    <property type="entry name" value="adh_short_C2"/>
    <property type="match status" value="1"/>
</dbReference>
<comment type="similarity">
    <text evidence="1">Belongs to the short-chain dehydrogenases/reductases (SDR) family.</text>
</comment>
<dbReference type="InterPro" id="IPR036291">
    <property type="entry name" value="NAD(P)-bd_dom_sf"/>
</dbReference>
<evidence type="ECO:0000256" key="2">
    <source>
        <dbReference type="ARBA" id="ARBA00023002"/>
    </source>
</evidence>
<dbReference type="Gene3D" id="3.40.50.720">
    <property type="entry name" value="NAD(P)-binding Rossmann-like Domain"/>
    <property type="match status" value="1"/>
</dbReference>
<dbReference type="PANTHER" id="PTHR24321:SF8">
    <property type="entry name" value="ESTRADIOL 17-BETA-DEHYDROGENASE 8-RELATED"/>
    <property type="match status" value="1"/>
</dbReference>